<evidence type="ECO:0000256" key="1">
    <source>
        <dbReference type="SAM" id="MobiDB-lite"/>
    </source>
</evidence>
<feature type="region of interest" description="Disordered" evidence="1">
    <location>
        <begin position="1"/>
        <end position="33"/>
    </location>
</feature>
<organism evidence="2">
    <name type="scientific">Tanacetum cinerariifolium</name>
    <name type="common">Dalmatian daisy</name>
    <name type="synonym">Chrysanthemum cinerariifolium</name>
    <dbReference type="NCBI Taxonomy" id="118510"/>
    <lineage>
        <taxon>Eukaryota</taxon>
        <taxon>Viridiplantae</taxon>
        <taxon>Streptophyta</taxon>
        <taxon>Embryophyta</taxon>
        <taxon>Tracheophyta</taxon>
        <taxon>Spermatophyta</taxon>
        <taxon>Magnoliopsida</taxon>
        <taxon>eudicotyledons</taxon>
        <taxon>Gunneridae</taxon>
        <taxon>Pentapetalae</taxon>
        <taxon>asterids</taxon>
        <taxon>campanulids</taxon>
        <taxon>Asterales</taxon>
        <taxon>Asteraceae</taxon>
        <taxon>Asteroideae</taxon>
        <taxon>Anthemideae</taxon>
        <taxon>Anthemidinae</taxon>
        <taxon>Tanacetum</taxon>
    </lineage>
</organism>
<name>A0A6L2JSX8_TANCI</name>
<gene>
    <name evidence="2" type="ORF">Tci_012159</name>
</gene>
<evidence type="ECO:0000313" key="2">
    <source>
        <dbReference type="EMBL" id="GEU40181.1"/>
    </source>
</evidence>
<reference evidence="2" key="1">
    <citation type="journal article" date="2019" name="Sci. Rep.">
        <title>Draft genome of Tanacetum cinerariifolium, the natural source of mosquito coil.</title>
        <authorList>
            <person name="Yamashiro T."/>
            <person name="Shiraishi A."/>
            <person name="Satake H."/>
            <person name="Nakayama K."/>
        </authorList>
    </citation>
    <scope>NUCLEOTIDE SEQUENCE</scope>
</reference>
<proteinExistence type="predicted"/>
<accession>A0A6L2JSX8</accession>
<comment type="caution">
    <text evidence="2">The sequence shown here is derived from an EMBL/GenBank/DDBJ whole genome shotgun (WGS) entry which is preliminary data.</text>
</comment>
<sequence length="460" mass="50764">MRGVKAKQVSTGVMSVDRTKSNTDAGTSLFTKSNGTLNDANPLKEVVLPSVIDEHVAMKVQTPWVAQTYLVQSPIVEETVAMECHVVNTPDVGPNPPLPTHEANSADNAPVSPLMLLLLVNRMGRSARFANTAYGLFLGKKVAYPVVANYKWHPDENLLKEDVNTISVWVQLYGVPVTAFSKDGLSAIATKLGAGEKKTMKKLSQTSRGVLVGPKWVLNLKKNIDLFSKSLMLVLVVIKRKVWNLLLSGSSFMNIDNDGQFASNTPIGEKIDKIERKICEGKLRLLDNDGNPIVPTSIVESNSEVEVVFDKTSNLRISMSGKDESDKGYGTNSLLEQWRDSYLIMMIMTSGSRDRPSMRATGRYPQWRSRFLRYIDTRPNGDALRKYILNGPYIPTTVVVQAVAATDDSLAIPEHTTIKTPINMSPTNKAHFESEKEAIHLILTGIRDEIYSTIDASQTA</sequence>
<dbReference type="AlphaFoldDB" id="A0A6L2JSX8"/>
<protein>
    <submittedName>
        <fullName evidence="2">Uncharacterized protein</fullName>
    </submittedName>
</protein>
<dbReference type="EMBL" id="BKCJ010001270">
    <property type="protein sequence ID" value="GEU40181.1"/>
    <property type="molecule type" value="Genomic_DNA"/>
</dbReference>
<feature type="compositionally biased region" description="Polar residues" evidence="1">
    <location>
        <begin position="22"/>
        <end position="33"/>
    </location>
</feature>